<dbReference type="Gene3D" id="1.25.40.10">
    <property type="entry name" value="Tetratricopeptide repeat domain"/>
    <property type="match status" value="2"/>
</dbReference>
<feature type="repeat" description="PPR" evidence="3">
    <location>
        <begin position="57"/>
        <end position="91"/>
    </location>
</feature>
<dbReference type="Pfam" id="PF13041">
    <property type="entry name" value="PPR_2"/>
    <property type="match status" value="1"/>
</dbReference>
<dbReference type="Proteomes" id="UP000289738">
    <property type="component" value="Chromosome A02"/>
</dbReference>
<evidence type="ECO:0000313" key="5">
    <source>
        <dbReference type="Proteomes" id="UP000289738"/>
    </source>
</evidence>
<evidence type="ECO:0000256" key="1">
    <source>
        <dbReference type="ARBA" id="ARBA00007626"/>
    </source>
</evidence>
<dbReference type="EMBL" id="SDMP01000002">
    <property type="protein sequence ID" value="RYR74322.1"/>
    <property type="molecule type" value="Genomic_DNA"/>
</dbReference>
<dbReference type="PROSITE" id="PS51375">
    <property type="entry name" value="PPR"/>
    <property type="match status" value="3"/>
</dbReference>
<name>A0A445EFN1_ARAHY</name>
<comment type="caution">
    <text evidence="4">The sequence shown here is derived from an EMBL/GenBank/DDBJ whole genome shotgun (WGS) entry which is preliminary data.</text>
</comment>
<feature type="repeat" description="PPR" evidence="3">
    <location>
        <begin position="22"/>
        <end position="56"/>
    </location>
</feature>
<gene>
    <name evidence="4" type="ORF">Ahy_A02g008996</name>
</gene>
<protein>
    <recommendedName>
        <fullName evidence="6">Pentatricopeptide repeat-containing protein</fullName>
    </recommendedName>
</protein>
<keyword evidence="5" id="KW-1185">Reference proteome</keyword>
<feature type="repeat" description="PPR" evidence="3">
    <location>
        <begin position="124"/>
        <end position="158"/>
    </location>
</feature>
<evidence type="ECO:0000313" key="4">
    <source>
        <dbReference type="EMBL" id="RYR74322.1"/>
    </source>
</evidence>
<organism evidence="4 5">
    <name type="scientific">Arachis hypogaea</name>
    <name type="common">Peanut</name>
    <dbReference type="NCBI Taxonomy" id="3818"/>
    <lineage>
        <taxon>Eukaryota</taxon>
        <taxon>Viridiplantae</taxon>
        <taxon>Streptophyta</taxon>
        <taxon>Embryophyta</taxon>
        <taxon>Tracheophyta</taxon>
        <taxon>Spermatophyta</taxon>
        <taxon>Magnoliopsida</taxon>
        <taxon>eudicotyledons</taxon>
        <taxon>Gunneridae</taxon>
        <taxon>Pentapetalae</taxon>
        <taxon>rosids</taxon>
        <taxon>fabids</taxon>
        <taxon>Fabales</taxon>
        <taxon>Fabaceae</taxon>
        <taxon>Papilionoideae</taxon>
        <taxon>50 kb inversion clade</taxon>
        <taxon>dalbergioids sensu lato</taxon>
        <taxon>Dalbergieae</taxon>
        <taxon>Pterocarpus clade</taxon>
        <taxon>Arachis</taxon>
    </lineage>
</organism>
<evidence type="ECO:0000256" key="3">
    <source>
        <dbReference type="PROSITE-ProRule" id="PRU00708"/>
    </source>
</evidence>
<accession>A0A445EFN1</accession>
<dbReference type="PANTHER" id="PTHR46128">
    <property type="entry name" value="MITOCHONDRIAL GROUP I INTRON SPLICING FACTOR CCM1"/>
    <property type="match status" value="1"/>
</dbReference>
<evidence type="ECO:0008006" key="6">
    <source>
        <dbReference type="Google" id="ProtNLM"/>
    </source>
</evidence>
<dbReference type="NCBIfam" id="TIGR00756">
    <property type="entry name" value="PPR"/>
    <property type="match status" value="4"/>
</dbReference>
<dbReference type="InterPro" id="IPR011990">
    <property type="entry name" value="TPR-like_helical_dom_sf"/>
</dbReference>
<proteinExistence type="inferred from homology"/>
<dbReference type="Pfam" id="PF12854">
    <property type="entry name" value="PPR_1"/>
    <property type="match status" value="2"/>
</dbReference>
<reference evidence="4 5" key="1">
    <citation type="submission" date="2019-01" db="EMBL/GenBank/DDBJ databases">
        <title>Sequencing of cultivated peanut Arachis hypogaea provides insights into genome evolution and oil improvement.</title>
        <authorList>
            <person name="Chen X."/>
        </authorList>
    </citation>
    <scope>NUCLEOTIDE SEQUENCE [LARGE SCALE GENOMIC DNA]</scope>
    <source>
        <strain evidence="5">cv. Fuhuasheng</strain>
        <tissue evidence="4">Leaves</tissue>
    </source>
</reference>
<comment type="similarity">
    <text evidence="1">Belongs to the PPR family. P subfamily.</text>
</comment>
<dbReference type="InterPro" id="IPR050872">
    <property type="entry name" value="PPR_P_subfamily"/>
</dbReference>
<evidence type="ECO:0000256" key="2">
    <source>
        <dbReference type="ARBA" id="ARBA00022737"/>
    </source>
</evidence>
<dbReference type="Pfam" id="PF01535">
    <property type="entry name" value="PPR"/>
    <property type="match status" value="1"/>
</dbReference>
<dbReference type="PANTHER" id="PTHR46128:SF224">
    <property type="entry name" value="PENTACOTRIPEPTIDE-REPEAT REGION OF PRORP DOMAIN-CONTAINING PROTEIN"/>
    <property type="match status" value="1"/>
</dbReference>
<dbReference type="AlphaFoldDB" id="A0A445EFN1"/>
<dbReference type="InterPro" id="IPR002885">
    <property type="entry name" value="PPR_rpt"/>
</dbReference>
<sequence>MGKTRATMELLQKLESYTVKPNIVMYRTLIDGLRKDGSVNEAQNLFSEMISRGIYPDIVSFNSLMHGLCCTDRLKEATQLLNDMVVKDINPDVCTYNILLDALWRIPDVQNFLEDMYARGQLPNIITYNILLDNLCKGSHLDVAIELFPKIFGKGGLVLMPYTILIDGFYNHGRHKTAEEVFNLLHNKGWRDVKAIDAMTNGLCRIWKSSKYVFLCFEVYESPLITTVSNALHSSNIMPRNAKSWLIEFDNGNPFQNSSTILFL</sequence>
<keyword evidence="2" id="KW-0677">Repeat</keyword>